<comment type="caution">
    <text evidence="1">The sequence shown here is derived from an EMBL/GenBank/DDBJ whole genome shotgun (WGS) entry which is preliminary data.</text>
</comment>
<name>A0ABD0P3K1_CIRMR</name>
<accession>A0ABD0P3K1</accession>
<sequence>TPLTFAAQLENMVEFIKALRNGGAHLDYRAKDGMTALHKAACSKNQATLK</sequence>
<feature type="non-terminal residue" evidence="1">
    <location>
        <position position="50"/>
    </location>
</feature>
<dbReference type="EMBL" id="JAMKFB020000018">
    <property type="protein sequence ID" value="KAL0168592.1"/>
    <property type="molecule type" value="Genomic_DNA"/>
</dbReference>
<dbReference type="InterPro" id="IPR051569">
    <property type="entry name" value="SHANK"/>
</dbReference>
<dbReference type="PANTHER" id="PTHR24135:SF17">
    <property type="entry name" value="SH3 AND MULTIPLE ANKYRIN REPEAT DOMAINS PROTEIN 2"/>
    <property type="match status" value="1"/>
</dbReference>
<dbReference type="Gene3D" id="1.25.40.20">
    <property type="entry name" value="Ankyrin repeat-containing domain"/>
    <property type="match status" value="1"/>
</dbReference>
<dbReference type="SUPFAM" id="SSF48403">
    <property type="entry name" value="Ankyrin repeat"/>
    <property type="match status" value="1"/>
</dbReference>
<proteinExistence type="predicted"/>
<gene>
    <name evidence="1" type="ORF">M9458_036814</name>
</gene>
<feature type="non-terminal residue" evidence="1">
    <location>
        <position position="1"/>
    </location>
</feature>
<dbReference type="PANTHER" id="PTHR24135">
    <property type="entry name" value="SH3 AND MULTIPLE ANKYRIN REPEAT DOMAINS PROTEIN"/>
    <property type="match status" value="1"/>
</dbReference>
<evidence type="ECO:0000313" key="2">
    <source>
        <dbReference type="Proteomes" id="UP001529510"/>
    </source>
</evidence>
<reference evidence="1 2" key="1">
    <citation type="submission" date="2024-05" db="EMBL/GenBank/DDBJ databases">
        <title>Genome sequencing and assembly of Indian major carp, Cirrhinus mrigala (Hamilton, 1822).</title>
        <authorList>
            <person name="Mohindra V."/>
            <person name="Chowdhury L.M."/>
            <person name="Lal K."/>
            <person name="Jena J.K."/>
        </authorList>
    </citation>
    <scope>NUCLEOTIDE SEQUENCE [LARGE SCALE GENOMIC DNA]</scope>
    <source>
        <strain evidence="1">CM1030</strain>
        <tissue evidence="1">Blood</tissue>
    </source>
</reference>
<protein>
    <submittedName>
        <fullName evidence="1">Uncharacterized protein</fullName>
    </submittedName>
</protein>
<dbReference type="Proteomes" id="UP001529510">
    <property type="component" value="Unassembled WGS sequence"/>
</dbReference>
<organism evidence="1 2">
    <name type="scientific">Cirrhinus mrigala</name>
    <name type="common">Mrigala</name>
    <dbReference type="NCBI Taxonomy" id="683832"/>
    <lineage>
        <taxon>Eukaryota</taxon>
        <taxon>Metazoa</taxon>
        <taxon>Chordata</taxon>
        <taxon>Craniata</taxon>
        <taxon>Vertebrata</taxon>
        <taxon>Euteleostomi</taxon>
        <taxon>Actinopterygii</taxon>
        <taxon>Neopterygii</taxon>
        <taxon>Teleostei</taxon>
        <taxon>Ostariophysi</taxon>
        <taxon>Cypriniformes</taxon>
        <taxon>Cyprinidae</taxon>
        <taxon>Labeoninae</taxon>
        <taxon>Labeonini</taxon>
        <taxon>Cirrhinus</taxon>
    </lineage>
</organism>
<dbReference type="InterPro" id="IPR036770">
    <property type="entry name" value="Ankyrin_rpt-contain_sf"/>
</dbReference>
<evidence type="ECO:0000313" key="1">
    <source>
        <dbReference type="EMBL" id="KAL0168592.1"/>
    </source>
</evidence>
<keyword evidence="2" id="KW-1185">Reference proteome</keyword>
<dbReference type="AlphaFoldDB" id="A0ABD0P3K1"/>